<dbReference type="PANTHER" id="PTHR30388:SF6">
    <property type="entry name" value="XANTHINE DEHYDROGENASE SUBUNIT A-RELATED"/>
    <property type="match status" value="1"/>
</dbReference>
<dbReference type="SMART" id="SM00746">
    <property type="entry name" value="TRASH"/>
    <property type="match status" value="1"/>
</dbReference>
<dbReference type="PANTHER" id="PTHR30388">
    <property type="entry name" value="ALDEHYDE OXIDOREDUCTASE MOLYBDENUM COFACTOR ASSEMBLY PROTEIN"/>
    <property type="match status" value="1"/>
</dbReference>
<comment type="caution">
    <text evidence="2">The sequence shown here is derived from an EMBL/GenBank/DDBJ whole genome shotgun (WGS) entry which is preliminary data.</text>
</comment>
<dbReference type="Proteomes" id="UP000295606">
    <property type="component" value="Unassembled WGS sequence"/>
</dbReference>
<dbReference type="InterPro" id="IPR003777">
    <property type="entry name" value="XdhC_CoxI"/>
</dbReference>
<evidence type="ECO:0000313" key="3">
    <source>
        <dbReference type="Proteomes" id="UP000295606"/>
    </source>
</evidence>
<gene>
    <name evidence="2" type="ORF">E1N52_03025</name>
</gene>
<dbReference type="EMBL" id="SMOD01000002">
    <property type="protein sequence ID" value="TDG10339.1"/>
    <property type="molecule type" value="Genomic_DNA"/>
</dbReference>
<dbReference type="Gene3D" id="3.40.50.720">
    <property type="entry name" value="NAD(P)-binding Rossmann-like Domain"/>
    <property type="match status" value="1"/>
</dbReference>
<dbReference type="InterPro" id="IPR027051">
    <property type="entry name" value="XdhC_Rossmann_dom"/>
</dbReference>
<dbReference type="InterPro" id="IPR052698">
    <property type="entry name" value="MoCofactor_Util/Proc"/>
</dbReference>
<evidence type="ECO:0000259" key="1">
    <source>
        <dbReference type="SMART" id="SM00746"/>
    </source>
</evidence>
<dbReference type="SUPFAM" id="SSF47240">
    <property type="entry name" value="Ferritin-like"/>
    <property type="match status" value="1"/>
</dbReference>
<proteinExistence type="predicted"/>
<name>A0A4R5LKS3_9BURK</name>
<dbReference type="GO" id="GO:0016491">
    <property type="term" value="F:oxidoreductase activity"/>
    <property type="evidence" value="ECO:0007669"/>
    <property type="project" value="InterPro"/>
</dbReference>
<dbReference type="InterPro" id="IPR012348">
    <property type="entry name" value="RNR-like"/>
</dbReference>
<dbReference type="RefSeq" id="WP_133180061.1">
    <property type="nucleotide sequence ID" value="NZ_SMOD01000002.1"/>
</dbReference>
<organism evidence="2 3">
    <name type="scientific">Paraburkholderia guartelaensis</name>
    <dbReference type="NCBI Taxonomy" id="2546446"/>
    <lineage>
        <taxon>Bacteria</taxon>
        <taxon>Pseudomonadati</taxon>
        <taxon>Pseudomonadota</taxon>
        <taxon>Betaproteobacteria</taxon>
        <taxon>Burkholderiales</taxon>
        <taxon>Burkholderiaceae</taxon>
        <taxon>Paraburkholderia</taxon>
    </lineage>
</organism>
<dbReference type="AlphaFoldDB" id="A0A4R5LKS3"/>
<dbReference type="OrthoDB" id="9815497at2"/>
<evidence type="ECO:0000313" key="2">
    <source>
        <dbReference type="EMBL" id="TDG10339.1"/>
    </source>
</evidence>
<dbReference type="InterPro" id="IPR011017">
    <property type="entry name" value="TRASH_dom"/>
</dbReference>
<feature type="domain" description="TRASH" evidence="1">
    <location>
        <begin position="308"/>
        <end position="346"/>
    </location>
</feature>
<protein>
    <submittedName>
        <fullName evidence="2">YHS domain-containing protein</fullName>
    </submittedName>
</protein>
<dbReference type="Pfam" id="PF02625">
    <property type="entry name" value="XdhC_CoxI"/>
    <property type="match status" value="1"/>
</dbReference>
<dbReference type="Pfam" id="PF04945">
    <property type="entry name" value="YHS"/>
    <property type="match status" value="1"/>
</dbReference>
<accession>A0A4R5LKS3</accession>
<dbReference type="Gene3D" id="1.10.620.20">
    <property type="entry name" value="Ribonucleotide Reductase, subunit A"/>
    <property type="match status" value="1"/>
</dbReference>
<dbReference type="InterPro" id="IPR009078">
    <property type="entry name" value="Ferritin-like_SF"/>
</dbReference>
<reference evidence="2 3" key="1">
    <citation type="submission" date="2019-03" db="EMBL/GenBank/DDBJ databases">
        <title>Paraburkholderia sp. isolated from native Mimosa gymnas in Guartela State Park, Brazil.</title>
        <authorList>
            <person name="Paulitsch F."/>
            <person name="Hungria M."/>
            <person name="Delamuta J.R.M."/>
            <person name="Ribeiro R.A."/>
            <person name="Dall'Agnol R."/>
            <person name="Silva J.S.B."/>
        </authorList>
    </citation>
    <scope>NUCLEOTIDE SEQUENCE [LARGE SCALE GENOMIC DNA]</scope>
    <source>
        <strain evidence="2 3">CNPSo 3008</strain>
    </source>
</reference>
<dbReference type="Pfam" id="PF13478">
    <property type="entry name" value="XdhC_C"/>
    <property type="match status" value="1"/>
</dbReference>
<sequence length="368" mass="38067">MNVHAESSETLPDAADLLQLEQRLIDAGSPFAVVTVIRAAPPTSTHVGAQALVEASGALHGWVGGGCSRTIVIEAARESIRTGQPRRVRISNEPAPAEAEVEAHAMPCASNGALELFIQPTVPAPLVAVLGATPAAQEACVLARRVGFRASLAADVARAGQPGFDAAALDRAGTSFVLIATQGERDEDALEAALRSAAAAVLLIASHRKAERLRAAMRLRGIDEARLAALHAPAGPAIHAHTPQEIALGAVAGLVALRHEIDEAAEAAARTQAVAPRAAIATETVPPLPPCEALGAPVAEAQAGCYVNPVCGMSVEIAKAKHVVDYGGRKVYFCCDCCKSEFERDPERYLHAAPGAAARPDDLPGEGR</sequence>
<dbReference type="InterPro" id="IPR007029">
    <property type="entry name" value="YHS_dom"/>
</dbReference>